<evidence type="ECO:0000256" key="3">
    <source>
        <dbReference type="ARBA" id="ARBA00012584"/>
    </source>
</evidence>
<dbReference type="AlphaFoldDB" id="A0A2U1CRF9"/>
<feature type="binding site" evidence="14">
    <location>
        <position position="64"/>
    </location>
    <ligand>
        <name>L-threonine</name>
        <dbReference type="ChEBI" id="CHEBI:57926"/>
    </ligand>
</feature>
<feature type="binding site" evidence="14">
    <location>
        <position position="187"/>
    </location>
    <ligand>
        <name>L-threonine</name>
        <dbReference type="ChEBI" id="CHEBI:57926"/>
    </ligand>
</feature>
<keyword evidence="18" id="KW-1185">Reference proteome</keyword>
<dbReference type="PROSITE" id="PS51163">
    <property type="entry name" value="YRDC"/>
    <property type="match status" value="1"/>
</dbReference>
<comment type="catalytic activity">
    <reaction evidence="12 13">
        <text>L-threonine + hydrogencarbonate + ATP = L-threonylcarbamoyladenylate + diphosphate + H2O</text>
        <dbReference type="Rhea" id="RHEA:36407"/>
        <dbReference type="ChEBI" id="CHEBI:15377"/>
        <dbReference type="ChEBI" id="CHEBI:17544"/>
        <dbReference type="ChEBI" id="CHEBI:30616"/>
        <dbReference type="ChEBI" id="CHEBI:33019"/>
        <dbReference type="ChEBI" id="CHEBI:57926"/>
        <dbReference type="ChEBI" id="CHEBI:73682"/>
        <dbReference type="EC" id="2.7.7.87"/>
    </reaction>
</comment>
<evidence type="ECO:0000256" key="1">
    <source>
        <dbReference type="ARBA" id="ARBA00004496"/>
    </source>
</evidence>
<dbReference type="Proteomes" id="UP000246145">
    <property type="component" value="Unassembled WGS sequence"/>
</dbReference>
<evidence type="ECO:0000256" key="4">
    <source>
        <dbReference type="ARBA" id="ARBA00015492"/>
    </source>
</evidence>
<evidence type="ECO:0000256" key="6">
    <source>
        <dbReference type="ARBA" id="ARBA00022679"/>
    </source>
</evidence>
<keyword evidence="9 13" id="KW-0547">Nucleotide-binding</keyword>
<evidence type="ECO:0000256" key="10">
    <source>
        <dbReference type="ARBA" id="ARBA00022840"/>
    </source>
</evidence>
<dbReference type="OrthoDB" id="9814580at2"/>
<dbReference type="InterPro" id="IPR005145">
    <property type="entry name" value="Sua5_C"/>
</dbReference>
<name>A0A2U1CRF9_9BURK</name>
<evidence type="ECO:0000256" key="11">
    <source>
        <dbReference type="ARBA" id="ARBA00029774"/>
    </source>
</evidence>
<dbReference type="STRING" id="1231391.GCA_000308195_02877"/>
<feature type="compositionally biased region" description="Basic and acidic residues" evidence="15">
    <location>
        <begin position="232"/>
        <end position="244"/>
    </location>
</feature>
<dbReference type="InterPro" id="IPR010923">
    <property type="entry name" value="T(6)A37_SUA5"/>
</dbReference>
<feature type="region of interest" description="Disordered" evidence="15">
    <location>
        <begin position="228"/>
        <end position="291"/>
    </location>
</feature>
<feature type="binding site" evidence="14">
    <location>
        <position position="146"/>
    </location>
    <ligand>
        <name>ATP</name>
        <dbReference type="ChEBI" id="CHEBI:30616"/>
    </ligand>
</feature>
<dbReference type="GO" id="GO:0061710">
    <property type="term" value="F:L-threonylcarbamoyladenylate synthase"/>
    <property type="evidence" value="ECO:0007669"/>
    <property type="project" value="UniProtKB-EC"/>
</dbReference>
<dbReference type="PANTHER" id="PTHR17490:SF16">
    <property type="entry name" value="THREONYLCARBAMOYL-AMP SYNTHASE"/>
    <property type="match status" value="1"/>
</dbReference>
<feature type="binding site" evidence="14">
    <location>
        <position position="32"/>
    </location>
    <ligand>
        <name>L-threonine</name>
        <dbReference type="ChEBI" id="CHEBI:57926"/>
    </ligand>
</feature>
<evidence type="ECO:0000256" key="2">
    <source>
        <dbReference type="ARBA" id="ARBA00007663"/>
    </source>
</evidence>
<protein>
    <recommendedName>
        <fullName evidence="4 13">Threonylcarbamoyl-AMP synthase</fullName>
        <shortName evidence="13">TC-AMP synthase</shortName>
        <ecNumber evidence="3 13">2.7.7.87</ecNumber>
    </recommendedName>
    <alternativeName>
        <fullName evidence="11 13">L-threonylcarbamoyladenylate synthase</fullName>
    </alternativeName>
</protein>
<keyword evidence="6 13" id="KW-0808">Transferase</keyword>
<dbReference type="GO" id="GO:0005524">
    <property type="term" value="F:ATP binding"/>
    <property type="evidence" value="ECO:0007669"/>
    <property type="project" value="UniProtKB-UniRule"/>
</dbReference>
<dbReference type="InterPro" id="IPR006070">
    <property type="entry name" value="Sua5-like_dom"/>
</dbReference>
<reference evidence="17 18" key="1">
    <citation type="submission" date="2018-04" db="EMBL/GenBank/DDBJ databases">
        <title>Genomic Encyclopedia of Type Strains, Phase IV (KMG-IV): sequencing the most valuable type-strain genomes for metagenomic binning, comparative biology and taxonomic classification.</title>
        <authorList>
            <person name="Goeker M."/>
        </authorList>
    </citation>
    <scope>NUCLEOTIDE SEQUENCE [LARGE SCALE GENOMIC DNA]</scope>
    <source>
        <strain evidence="17 18">DSM 10065</strain>
    </source>
</reference>
<dbReference type="SUPFAM" id="SSF55821">
    <property type="entry name" value="YrdC/RibB"/>
    <property type="match status" value="1"/>
</dbReference>
<feature type="domain" description="YrdC-like" evidence="16">
    <location>
        <begin position="10"/>
        <end position="209"/>
    </location>
</feature>
<evidence type="ECO:0000313" key="18">
    <source>
        <dbReference type="Proteomes" id="UP000246145"/>
    </source>
</evidence>
<keyword evidence="8 13" id="KW-0548">Nucleotidyltransferase</keyword>
<dbReference type="EC" id="2.7.7.87" evidence="3 13"/>
<dbReference type="GO" id="GO:0006450">
    <property type="term" value="P:regulation of translational fidelity"/>
    <property type="evidence" value="ECO:0007669"/>
    <property type="project" value="TreeGrafter"/>
</dbReference>
<evidence type="ECO:0000256" key="12">
    <source>
        <dbReference type="ARBA" id="ARBA00048366"/>
    </source>
</evidence>
<dbReference type="GO" id="GO:0008033">
    <property type="term" value="P:tRNA processing"/>
    <property type="evidence" value="ECO:0007669"/>
    <property type="project" value="UniProtKB-KW"/>
</dbReference>
<dbReference type="PANTHER" id="PTHR17490">
    <property type="entry name" value="SUA5"/>
    <property type="match status" value="1"/>
</dbReference>
<evidence type="ECO:0000256" key="9">
    <source>
        <dbReference type="ARBA" id="ARBA00022741"/>
    </source>
</evidence>
<dbReference type="Gene3D" id="3.90.870.10">
    <property type="entry name" value="DHBP synthase"/>
    <property type="match status" value="1"/>
</dbReference>
<feature type="binding site" evidence="14">
    <location>
        <position position="144"/>
    </location>
    <ligand>
        <name>ATP</name>
        <dbReference type="ChEBI" id="CHEBI:30616"/>
    </ligand>
</feature>
<dbReference type="Gene3D" id="3.40.50.11030">
    <property type="entry name" value="Threonylcarbamoyl-AMP synthase, C-terminal domain"/>
    <property type="match status" value="1"/>
</dbReference>
<gene>
    <name evidence="17" type="ORF">C7440_0824</name>
</gene>
<keyword evidence="7 13" id="KW-0819">tRNA processing</keyword>
<evidence type="ECO:0000256" key="15">
    <source>
        <dbReference type="SAM" id="MobiDB-lite"/>
    </source>
</evidence>
<feature type="binding site" evidence="14">
    <location>
        <position position="118"/>
    </location>
    <ligand>
        <name>ATP</name>
        <dbReference type="ChEBI" id="CHEBI:30616"/>
    </ligand>
</feature>
<organism evidence="17 18">
    <name type="scientific">Pusillimonas noertemannii</name>
    <dbReference type="NCBI Taxonomy" id="305977"/>
    <lineage>
        <taxon>Bacteria</taxon>
        <taxon>Pseudomonadati</taxon>
        <taxon>Pseudomonadota</taxon>
        <taxon>Betaproteobacteria</taxon>
        <taxon>Burkholderiales</taxon>
        <taxon>Alcaligenaceae</taxon>
        <taxon>Pusillimonas</taxon>
    </lineage>
</organism>
<dbReference type="InterPro" id="IPR038385">
    <property type="entry name" value="Sua5/YwlC_C"/>
</dbReference>
<keyword evidence="10 13" id="KW-0067">ATP-binding</keyword>
<evidence type="ECO:0000259" key="16">
    <source>
        <dbReference type="PROSITE" id="PS51163"/>
    </source>
</evidence>
<dbReference type="NCBIfam" id="TIGR00057">
    <property type="entry name" value="L-threonylcarbamoyladenylate synthase"/>
    <property type="match status" value="1"/>
</dbReference>
<dbReference type="InterPro" id="IPR050156">
    <property type="entry name" value="TC-AMP_synthase_SUA5"/>
</dbReference>
<comment type="function">
    <text evidence="13">Required for the formation of a threonylcarbamoyl group on adenosine at position 37 (t(6)A37) in tRNAs that read codons beginning with adenine.</text>
</comment>
<dbReference type="PIRSF" id="PIRSF004930">
    <property type="entry name" value="Tln_factor_SUA5"/>
    <property type="match status" value="1"/>
</dbReference>
<dbReference type="RefSeq" id="WP_116517556.1">
    <property type="nucleotide sequence ID" value="NZ_JACCEX010000001.1"/>
</dbReference>
<evidence type="ECO:0000313" key="17">
    <source>
        <dbReference type="EMBL" id="PVY68424.1"/>
    </source>
</evidence>
<evidence type="ECO:0000256" key="13">
    <source>
        <dbReference type="PIRNR" id="PIRNR004930"/>
    </source>
</evidence>
<dbReference type="InterPro" id="IPR017945">
    <property type="entry name" value="DHBP_synth_RibB-like_a/b_dom"/>
</dbReference>
<sequence>MNFFFDDAMEAEIRRAAQRLLEGRLVAFPTETVYGLGADAENVQAIARIYAAKGRPANHPVIVHLAPGASLEYWAARVPPQAQKLIDAFWPGPLTLILPRAERIPAAVAGGQDSIGLRCPSHPVAQALLRRFAELKGGHGGVAAPSANQFGQVSPTLAEHVRAEFPGMPEDELLILEGGASEVGIESTILDLSRLEQGVGPVILRPGHITAVQMGEVLGLAPESLIPGEAGEGMHDSSRVEVAHQRGGGGLVQEPLSQARAGSQRQEPRQDQVQDRAQSQAPRVSGSLKAHYAPRTPLQVSSWDGIQKLADAGLLPGQRLACIVFERPEGKPSSVPGIDWFVVKAEPHAYARELYALLRRLDQDGYARLVFEQPPRSAPWRAVNDRLGRAAAAFDVSLSK</sequence>
<comment type="subcellular location">
    <subcellularLocation>
        <location evidence="1 13">Cytoplasm</location>
    </subcellularLocation>
</comment>
<feature type="binding site" evidence="14">
    <location>
        <position position="55"/>
    </location>
    <ligand>
        <name>ATP</name>
        <dbReference type="ChEBI" id="CHEBI:30616"/>
    </ligand>
</feature>
<proteinExistence type="inferred from homology"/>
<keyword evidence="5 13" id="KW-0963">Cytoplasm</keyword>
<evidence type="ECO:0000256" key="5">
    <source>
        <dbReference type="ARBA" id="ARBA00022490"/>
    </source>
</evidence>
<dbReference type="Pfam" id="PF01300">
    <property type="entry name" value="Sua5_yciO_yrdC"/>
    <property type="match status" value="1"/>
</dbReference>
<evidence type="ECO:0000256" key="14">
    <source>
        <dbReference type="PIRSR" id="PIRSR004930-1"/>
    </source>
</evidence>
<dbReference type="GO" id="GO:0003725">
    <property type="term" value="F:double-stranded RNA binding"/>
    <property type="evidence" value="ECO:0007669"/>
    <property type="project" value="UniProtKB-UniRule"/>
</dbReference>
<comment type="similarity">
    <text evidence="2 13">Belongs to the SUA5 family.</text>
</comment>
<feature type="binding site" evidence="14">
    <location>
        <position position="205"/>
    </location>
    <ligand>
        <name>ATP</name>
        <dbReference type="ChEBI" id="CHEBI:30616"/>
    </ligand>
</feature>
<dbReference type="Pfam" id="PF03481">
    <property type="entry name" value="Sua5_C"/>
    <property type="match status" value="1"/>
</dbReference>
<comment type="caution">
    <text evidence="17">The sequence shown here is derived from an EMBL/GenBank/DDBJ whole genome shotgun (WGS) entry which is preliminary data.</text>
</comment>
<feature type="binding site" evidence="14">
    <location>
        <position position="292"/>
    </location>
    <ligand>
        <name>ATP</name>
        <dbReference type="ChEBI" id="CHEBI:30616"/>
    </ligand>
</feature>
<feature type="binding site" evidence="14">
    <location>
        <position position="154"/>
    </location>
    <ligand>
        <name>ATP</name>
        <dbReference type="ChEBI" id="CHEBI:30616"/>
    </ligand>
</feature>
<dbReference type="GO" id="GO:0000049">
    <property type="term" value="F:tRNA binding"/>
    <property type="evidence" value="ECO:0007669"/>
    <property type="project" value="TreeGrafter"/>
</dbReference>
<evidence type="ECO:0000256" key="7">
    <source>
        <dbReference type="ARBA" id="ARBA00022694"/>
    </source>
</evidence>
<dbReference type="EMBL" id="QEKO01000001">
    <property type="protein sequence ID" value="PVY68424.1"/>
    <property type="molecule type" value="Genomic_DNA"/>
</dbReference>
<dbReference type="GO" id="GO:0005737">
    <property type="term" value="C:cytoplasm"/>
    <property type="evidence" value="ECO:0007669"/>
    <property type="project" value="UniProtKB-SubCell"/>
</dbReference>
<accession>A0A2U1CRF9</accession>
<evidence type="ECO:0000256" key="8">
    <source>
        <dbReference type="ARBA" id="ARBA00022695"/>
    </source>
</evidence>